<evidence type="ECO:0000256" key="1">
    <source>
        <dbReference type="ARBA" id="ARBA00022857"/>
    </source>
</evidence>
<evidence type="ECO:0000313" key="5">
    <source>
        <dbReference type="Proteomes" id="UP001595593"/>
    </source>
</evidence>
<comment type="caution">
    <text evidence="4">The sequence shown here is derived from an EMBL/GenBank/DDBJ whole genome shotgun (WGS) entry which is preliminary data.</text>
</comment>
<evidence type="ECO:0000259" key="3">
    <source>
        <dbReference type="Pfam" id="PF01370"/>
    </source>
</evidence>
<dbReference type="EMBL" id="JBHRTN010000004">
    <property type="protein sequence ID" value="MFC3124171.1"/>
    <property type="molecule type" value="Genomic_DNA"/>
</dbReference>
<organism evidence="4 5">
    <name type="scientific">Teichococcus globiformis</name>
    <dbReference type="NCBI Taxonomy" id="2307229"/>
    <lineage>
        <taxon>Bacteria</taxon>
        <taxon>Pseudomonadati</taxon>
        <taxon>Pseudomonadota</taxon>
        <taxon>Alphaproteobacteria</taxon>
        <taxon>Acetobacterales</taxon>
        <taxon>Roseomonadaceae</taxon>
        <taxon>Roseomonas</taxon>
    </lineage>
</organism>
<dbReference type="SUPFAM" id="SSF51735">
    <property type="entry name" value="NAD(P)-binding Rossmann-fold domains"/>
    <property type="match status" value="1"/>
</dbReference>
<protein>
    <submittedName>
        <fullName evidence="4">NAD-dependent epimerase/dehydratase family protein</fullName>
    </submittedName>
</protein>
<dbReference type="PANTHER" id="PTHR43103:SF3">
    <property type="entry name" value="ADP-L-GLYCERO-D-MANNO-HEPTOSE-6-EPIMERASE"/>
    <property type="match status" value="1"/>
</dbReference>
<dbReference type="InterPro" id="IPR036291">
    <property type="entry name" value="NAD(P)-bd_dom_sf"/>
</dbReference>
<reference evidence="5" key="1">
    <citation type="journal article" date="2019" name="Int. J. Syst. Evol. Microbiol.">
        <title>The Global Catalogue of Microorganisms (GCM) 10K type strain sequencing project: providing services to taxonomists for standard genome sequencing and annotation.</title>
        <authorList>
            <consortium name="The Broad Institute Genomics Platform"/>
            <consortium name="The Broad Institute Genome Sequencing Center for Infectious Disease"/>
            <person name="Wu L."/>
            <person name="Ma J."/>
        </authorList>
    </citation>
    <scope>NUCLEOTIDE SEQUENCE [LARGE SCALE GENOMIC DNA]</scope>
    <source>
        <strain evidence="5">KCTC 52094</strain>
    </source>
</reference>
<keyword evidence="1" id="KW-0521">NADP</keyword>
<dbReference type="PANTHER" id="PTHR43103">
    <property type="entry name" value="NUCLEOSIDE-DIPHOSPHATE-SUGAR EPIMERASE"/>
    <property type="match status" value="1"/>
</dbReference>
<dbReference type="Gene3D" id="3.90.25.10">
    <property type="entry name" value="UDP-galactose 4-epimerase, domain 1"/>
    <property type="match status" value="1"/>
</dbReference>
<dbReference type="Proteomes" id="UP001595593">
    <property type="component" value="Unassembled WGS sequence"/>
</dbReference>
<keyword evidence="2" id="KW-0119">Carbohydrate metabolism</keyword>
<evidence type="ECO:0000256" key="2">
    <source>
        <dbReference type="ARBA" id="ARBA00023277"/>
    </source>
</evidence>
<accession>A0ABV7FXL7</accession>
<evidence type="ECO:0000313" key="4">
    <source>
        <dbReference type="EMBL" id="MFC3124171.1"/>
    </source>
</evidence>
<dbReference type="InterPro" id="IPR001509">
    <property type="entry name" value="Epimerase_deHydtase"/>
</dbReference>
<dbReference type="Pfam" id="PF01370">
    <property type="entry name" value="Epimerase"/>
    <property type="match status" value="1"/>
</dbReference>
<name>A0ABV7FXL7_9PROT</name>
<dbReference type="RefSeq" id="WP_379594473.1">
    <property type="nucleotide sequence ID" value="NZ_JBHRTN010000004.1"/>
</dbReference>
<gene>
    <name evidence="4" type="ORF">ACFOD4_03790</name>
</gene>
<proteinExistence type="predicted"/>
<keyword evidence="5" id="KW-1185">Reference proteome</keyword>
<dbReference type="Gene3D" id="3.40.50.720">
    <property type="entry name" value="NAD(P)-binding Rossmann-like Domain"/>
    <property type="match status" value="1"/>
</dbReference>
<sequence length="304" mass="32285">MRLLLTGSSGFLGRHVLAAAAAADVEVIRAVRANETIEENVLALGPAPWTREVFERALQLSQPDVVVHCAGITHAETTQQFLEANTLPAAAMLDAVAQVAAPPRVILLGSAAEYGFIGADMMPVREDHPCQPRSAYGISKHSQTLLGLAAAERGLTVLTVRLFNAVGVGMPSGLALSSFARRIARALKDGSVLRTGDMTVARDFIDVAEAAKILVALADCPGWPWPVVNLCSGHAFRLGTLMETMIAATGRPLRTEIDPRLLRPGDMPVLTGSVERLAELGLRPQGPQFDRLIPLLLAEAQAAV</sequence>
<feature type="domain" description="NAD-dependent epimerase/dehydratase" evidence="3">
    <location>
        <begin position="4"/>
        <end position="219"/>
    </location>
</feature>